<accession>A0ABW5KNK0</accession>
<comment type="caution">
    <text evidence="1">The sequence shown here is derived from an EMBL/GenBank/DDBJ whole genome shotgun (WGS) entry which is preliminary data.</text>
</comment>
<dbReference type="Pfam" id="PF05704">
    <property type="entry name" value="Caps_synth"/>
    <property type="match status" value="1"/>
</dbReference>
<dbReference type="RefSeq" id="WP_380906328.1">
    <property type="nucleotide sequence ID" value="NZ_JBHUEG010000018.1"/>
</dbReference>
<reference evidence="2" key="1">
    <citation type="journal article" date="2019" name="Int. J. Syst. Evol. Microbiol.">
        <title>The Global Catalogue of Microorganisms (GCM) 10K type strain sequencing project: providing services to taxonomists for standard genome sequencing and annotation.</title>
        <authorList>
            <consortium name="The Broad Institute Genomics Platform"/>
            <consortium name="The Broad Institute Genome Sequencing Center for Infectious Disease"/>
            <person name="Wu L."/>
            <person name="Ma J."/>
        </authorList>
    </citation>
    <scope>NUCLEOTIDE SEQUENCE [LARGE SCALE GENOMIC DNA]</scope>
    <source>
        <strain evidence="2">KCTC 42662</strain>
    </source>
</reference>
<dbReference type="SUPFAM" id="SSF53448">
    <property type="entry name" value="Nucleotide-diphospho-sugar transferases"/>
    <property type="match status" value="1"/>
</dbReference>
<dbReference type="InterPro" id="IPR029044">
    <property type="entry name" value="Nucleotide-diphossugar_trans"/>
</dbReference>
<organism evidence="1 2">
    <name type="scientific">Sphingobacterium suaedae</name>
    <dbReference type="NCBI Taxonomy" id="1686402"/>
    <lineage>
        <taxon>Bacteria</taxon>
        <taxon>Pseudomonadati</taxon>
        <taxon>Bacteroidota</taxon>
        <taxon>Sphingobacteriia</taxon>
        <taxon>Sphingobacteriales</taxon>
        <taxon>Sphingobacteriaceae</taxon>
        <taxon>Sphingobacterium</taxon>
    </lineage>
</organism>
<proteinExistence type="predicted"/>
<dbReference type="EMBL" id="JBHULR010000021">
    <property type="protein sequence ID" value="MFD2549945.1"/>
    <property type="molecule type" value="Genomic_DNA"/>
</dbReference>
<evidence type="ECO:0000313" key="1">
    <source>
        <dbReference type="EMBL" id="MFD2549945.1"/>
    </source>
</evidence>
<evidence type="ECO:0000313" key="2">
    <source>
        <dbReference type="Proteomes" id="UP001597545"/>
    </source>
</evidence>
<dbReference type="InterPro" id="IPR008441">
    <property type="entry name" value="AfumC-like_glycosyl_Trfase"/>
</dbReference>
<dbReference type="Proteomes" id="UP001597545">
    <property type="component" value="Unassembled WGS sequence"/>
</dbReference>
<dbReference type="Gene3D" id="3.90.550.20">
    <property type="match status" value="1"/>
</dbReference>
<gene>
    <name evidence="1" type="ORF">ACFSR5_20030</name>
</gene>
<protein>
    <submittedName>
        <fullName evidence="1">Capsular polysaccharide synthesis protein</fullName>
    </submittedName>
</protein>
<name>A0ABW5KNK0_9SPHI</name>
<keyword evidence="2" id="KW-1185">Reference proteome</keyword>
<sequence>MISPFLKKAVHQEPFQAIWRAMRKRKIWLQHKKVYDFWKPVVEDYHQGKLSTFRFSPKIDFGSDKIIWQYWGQGFDDRNVPEVVRICTESVTTHKGDYRVVRLHDGNILDYLDMPAFVQEKRQNPAFNRTFFSDLLRVCLLCTYGGVWLDATILLTKPLPESLRQLPYFVYQRDGAVSDRKFWEQSYAYYWGWDARFKVRMLNSILFARKEGVLIQALQDLLLHYWEKQNDIIDYFFFQILFEVLTEHTDRYDRCPVVSDTVPHLLQAKINNPDSAIVYADVIAWNDMHKMSYFGAEAMKRFREMVEQLNGKRTV</sequence>